<evidence type="ECO:0000313" key="4">
    <source>
        <dbReference type="EMBL" id="RHK46652.1"/>
    </source>
</evidence>
<sequence>MRKPLLHTKVTVKLRKSIFREEWYIYIESYPVHNPGSTKPKRVIEAVNRTITTPIWDMTAISKINEDGNYKYKPKRDSNGIIQCQSQLDKEACRYADKVRALRQQEYDTAVVCSDREQEMIAQNERSEQDFIAYFNSIIYKCHPNSSDSIITNWTRVGKLLSIYSKGKPIPFKSISGKLLEDIKLFMLSAPRGGNKKGTLSQNSAATYFSIVKAGLHRAFIDEYLTVDIAAKVKGIPDVKVKRETLTLEEAEKLASTPCENEVLKRAFFFAVLTGIRLCDIQDLTWGEIVQTGSGWRVDFTQRKTHVVDYLPINEQAYSLCGERGEQNQRVFEGLTGSSWISRPLKKWIEASGIKKHITFHCLSHNRNFYCLNINELRTIKNVTANDLETSYILFLSQLCNIP</sequence>
<keyword evidence="5" id="KW-1185">Reference proteome</keyword>
<name>A0A3R6IPA9_9BACT</name>
<keyword evidence="2" id="KW-0233">DNA recombination</keyword>
<dbReference type="GO" id="GO:0006310">
    <property type="term" value="P:DNA recombination"/>
    <property type="evidence" value="ECO:0007669"/>
    <property type="project" value="UniProtKB-KW"/>
</dbReference>
<dbReference type="Gene3D" id="1.10.150.130">
    <property type="match status" value="1"/>
</dbReference>
<reference evidence="4 5" key="1">
    <citation type="submission" date="2018-08" db="EMBL/GenBank/DDBJ databases">
        <title>A genome reference for cultivated species of the human gut microbiota.</title>
        <authorList>
            <person name="Zou Y."/>
            <person name="Xue W."/>
            <person name="Luo G."/>
        </authorList>
    </citation>
    <scope>NUCLEOTIDE SEQUENCE [LARGE SCALE GENOMIC DNA]</scope>
    <source>
        <strain evidence="4 5">AF42-9</strain>
    </source>
</reference>
<dbReference type="InterPro" id="IPR050090">
    <property type="entry name" value="Tyrosine_recombinase_XerCD"/>
</dbReference>
<dbReference type="PANTHER" id="PTHR30349:SF64">
    <property type="entry name" value="PROPHAGE INTEGRASE INTD-RELATED"/>
    <property type="match status" value="1"/>
</dbReference>
<dbReference type="InterPro" id="IPR025269">
    <property type="entry name" value="SAM-like_dom"/>
</dbReference>
<dbReference type="GO" id="GO:0003677">
    <property type="term" value="F:DNA binding"/>
    <property type="evidence" value="ECO:0007669"/>
    <property type="project" value="UniProtKB-KW"/>
</dbReference>
<feature type="domain" description="Phage integrase SAM-like" evidence="3">
    <location>
        <begin position="130"/>
        <end position="229"/>
    </location>
</feature>
<evidence type="ECO:0000256" key="2">
    <source>
        <dbReference type="ARBA" id="ARBA00023172"/>
    </source>
</evidence>
<dbReference type="PANTHER" id="PTHR30349">
    <property type="entry name" value="PHAGE INTEGRASE-RELATED"/>
    <property type="match status" value="1"/>
</dbReference>
<dbReference type="Gene3D" id="1.10.443.10">
    <property type="entry name" value="Intergrase catalytic core"/>
    <property type="match status" value="1"/>
</dbReference>
<evidence type="ECO:0000313" key="5">
    <source>
        <dbReference type="Proteomes" id="UP000286598"/>
    </source>
</evidence>
<dbReference type="InterPro" id="IPR011010">
    <property type="entry name" value="DNA_brk_join_enz"/>
</dbReference>
<keyword evidence="1" id="KW-0238">DNA-binding</keyword>
<organism evidence="4 5">
    <name type="scientific">Leyella stercorea</name>
    <dbReference type="NCBI Taxonomy" id="363265"/>
    <lineage>
        <taxon>Bacteria</taxon>
        <taxon>Pseudomonadati</taxon>
        <taxon>Bacteroidota</taxon>
        <taxon>Bacteroidia</taxon>
        <taxon>Bacteroidales</taxon>
        <taxon>Prevotellaceae</taxon>
        <taxon>Leyella</taxon>
    </lineage>
</organism>
<dbReference type="EMBL" id="QRNO01000109">
    <property type="protein sequence ID" value="RHK46652.1"/>
    <property type="molecule type" value="Genomic_DNA"/>
</dbReference>
<dbReference type="Pfam" id="PF13102">
    <property type="entry name" value="Phage_int_SAM_5"/>
    <property type="match status" value="1"/>
</dbReference>
<dbReference type="SUPFAM" id="SSF56349">
    <property type="entry name" value="DNA breaking-rejoining enzymes"/>
    <property type="match status" value="1"/>
</dbReference>
<dbReference type="AlphaFoldDB" id="A0A3R6IPA9"/>
<evidence type="ECO:0000256" key="1">
    <source>
        <dbReference type="ARBA" id="ARBA00023125"/>
    </source>
</evidence>
<accession>A0A3R6IPA9</accession>
<evidence type="ECO:0000259" key="3">
    <source>
        <dbReference type="Pfam" id="PF13102"/>
    </source>
</evidence>
<dbReference type="OrthoDB" id="9806835at2"/>
<protein>
    <submittedName>
        <fullName evidence="4">Site-specific integrase</fullName>
    </submittedName>
</protein>
<dbReference type="Proteomes" id="UP000286598">
    <property type="component" value="Unassembled WGS sequence"/>
</dbReference>
<dbReference type="InterPro" id="IPR010998">
    <property type="entry name" value="Integrase_recombinase_N"/>
</dbReference>
<dbReference type="InterPro" id="IPR013762">
    <property type="entry name" value="Integrase-like_cat_sf"/>
</dbReference>
<dbReference type="GO" id="GO:0015074">
    <property type="term" value="P:DNA integration"/>
    <property type="evidence" value="ECO:0007669"/>
    <property type="project" value="InterPro"/>
</dbReference>
<comment type="caution">
    <text evidence="4">The sequence shown here is derived from an EMBL/GenBank/DDBJ whole genome shotgun (WGS) entry which is preliminary data.</text>
</comment>
<gene>
    <name evidence="4" type="ORF">DW060_12930</name>
</gene>
<proteinExistence type="predicted"/>